<feature type="region of interest" description="Disordered" evidence="1">
    <location>
        <begin position="298"/>
        <end position="332"/>
    </location>
</feature>
<proteinExistence type="predicted"/>
<sequence length="577" mass="64377">MAMSPFTLPMLGMEALRRETVGRSRGHGLSDEEAERNAMVQAIQILGLPITPQPRPSRASRKTTSYYNSFQTACSPAHDEPPSYARAIEQNTPPRRSMSADVLLTYSCSVNAEAKVLMKLESEDPLHGLCDGEWQEYFVVVRGTLLNLHKVKESGPGKLVRSYTLQHAEVGLASDTTHKVLVPQTKLARLIPVSGRNKAYRKEPSLFNAVEQHLLRLRVEIYQLVLANASREVIYELIRAISAGIDIAHAIDERHEPHQCTVPRRRRRQPRPRHDGNISDPTTVAEQERLFREMYPSFAEPASSTRPELERTDTNVTTNTQAETVHGADEQDEIDLSIMREDFATPNSPAPIQSSGPERPGIVRQSTNSSITSAASETMIHATSPTNFSETGKWQPPNTRSPAQVQRYIRRCMPELKADAARASDVVISNGKRLKINWKMEWLEDFELQPPSYRSHKFHLRQPANSRGTEQVDATTFERANSPASQSGSANTNPRRSSTTDSANEGATGGAREEVEDSIEPIDSSLTNLDLAKTATVKEEMSPTTPKQRHIDDDQRVLRERSRQLMGAEAAGILFCF</sequence>
<evidence type="ECO:0000313" key="2">
    <source>
        <dbReference type="EMBL" id="KAF2771150.1"/>
    </source>
</evidence>
<name>A0A6G1LEV6_9PEZI</name>
<feature type="region of interest" description="Disordered" evidence="1">
    <location>
        <begin position="344"/>
        <end position="370"/>
    </location>
</feature>
<evidence type="ECO:0000256" key="1">
    <source>
        <dbReference type="SAM" id="MobiDB-lite"/>
    </source>
</evidence>
<dbReference type="EMBL" id="ML995821">
    <property type="protein sequence ID" value="KAF2771150.1"/>
    <property type="molecule type" value="Genomic_DNA"/>
</dbReference>
<accession>A0A6G1LEV6</accession>
<dbReference type="PANTHER" id="PTHR37283:SF1">
    <property type="entry name" value="PH DOMAIN-CONTAINING PROTEIN YHR131C"/>
    <property type="match status" value="1"/>
</dbReference>
<gene>
    <name evidence="2" type="ORF">EJ03DRAFT_325951</name>
</gene>
<evidence type="ECO:0000313" key="3">
    <source>
        <dbReference type="Proteomes" id="UP000799436"/>
    </source>
</evidence>
<feature type="compositionally biased region" description="Polar residues" evidence="1">
    <location>
        <begin position="463"/>
        <end position="505"/>
    </location>
</feature>
<feature type="region of interest" description="Disordered" evidence="1">
    <location>
        <begin position="256"/>
        <end position="280"/>
    </location>
</feature>
<dbReference type="PANTHER" id="PTHR37283">
    <property type="entry name" value="PH DOMAIN-CONTAINING PROTEIN YHR131C"/>
    <property type="match status" value="1"/>
</dbReference>
<keyword evidence="3" id="KW-1185">Reference proteome</keyword>
<dbReference type="OrthoDB" id="5865767at2759"/>
<dbReference type="AlphaFoldDB" id="A0A6G1LEV6"/>
<feature type="region of interest" description="Disordered" evidence="1">
    <location>
        <begin position="457"/>
        <end position="527"/>
    </location>
</feature>
<organism evidence="2 3">
    <name type="scientific">Teratosphaeria nubilosa</name>
    <dbReference type="NCBI Taxonomy" id="161662"/>
    <lineage>
        <taxon>Eukaryota</taxon>
        <taxon>Fungi</taxon>
        <taxon>Dikarya</taxon>
        <taxon>Ascomycota</taxon>
        <taxon>Pezizomycotina</taxon>
        <taxon>Dothideomycetes</taxon>
        <taxon>Dothideomycetidae</taxon>
        <taxon>Mycosphaerellales</taxon>
        <taxon>Teratosphaeriaceae</taxon>
        <taxon>Teratosphaeria</taxon>
    </lineage>
</organism>
<protein>
    <submittedName>
        <fullName evidence="2">Uncharacterized protein</fullName>
    </submittedName>
</protein>
<feature type="compositionally biased region" description="Polar residues" evidence="1">
    <location>
        <begin position="314"/>
        <end position="323"/>
    </location>
</feature>
<feature type="compositionally biased region" description="Polar residues" evidence="1">
    <location>
        <begin position="345"/>
        <end position="356"/>
    </location>
</feature>
<dbReference type="Proteomes" id="UP000799436">
    <property type="component" value="Unassembled WGS sequence"/>
</dbReference>
<reference evidence="2" key="1">
    <citation type="journal article" date="2020" name="Stud. Mycol.">
        <title>101 Dothideomycetes genomes: a test case for predicting lifestyles and emergence of pathogens.</title>
        <authorList>
            <person name="Haridas S."/>
            <person name="Albert R."/>
            <person name="Binder M."/>
            <person name="Bloem J."/>
            <person name="Labutti K."/>
            <person name="Salamov A."/>
            <person name="Andreopoulos B."/>
            <person name="Baker S."/>
            <person name="Barry K."/>
            <person name="Bills G."/>
            <person name="Bluhm B."/>
            <person name="Cannon C."/>
            <person name="Castanera R."/>
            <person name="Culley D."/>
            <person name="Daum C."/>
            <person name="Ezra D."/>
            <person name="Gonzalez J."/>
            <person name="Henrissat B."/>
            <person name="Kuo A."/>
            <person name="Liang C."/>
            <person name="Lipzen A."/>
            <person name="Lutzoni F."/>
            <person name="Magnuson J."/>
            <person name="Mondo S."/>
            <person name="Nolan M."/>
            <person name="Ohm R."/>
            <person name="Pangilinan J."/>
            <person name="Park H.-J."/>
            <person name="Ramirez L."/>
            <person name="Alfaro M."/>
            <person name="Sun H."/>
            <person name="Tritt A."/>
            <person name="Yoshinaga Y."/>
            <person name="Zwiers L.-H."/>
            <person name="Turgeon B."/>
            <person name="Goodwin S."/>
            <person name="Spatafora J."/>
            <person name="Crous P."/>
            <person name="Grigoriev I."/>
        </authorList>
    </citation>
    <scope>NUCLEOTIDE SEQUENCE</scope>
    <source>
        <strain evidence="2">CBS 116005</strain>
    </source>
</reference>